<proteinExistence type="predicted"/>
<reference evidence="1" key="1">
    <citation type="submission" date="2018-02" db="EMBL/GenBank/DDBJ databases">
        <title>Rhizophora mucronata_Transcriptome.</title>
        <authorList>
            <person name="Meera S.P."/>
            <person name="Sreeshan A."/>
            <person name="Augustine A."/>
        </authorList>
    </citation>
    <scope>NUCLEOTIDE SEQUENCE</scope>
    <source>
        <tissue evidence="1">Leaf</tissue>
    </source>
</reference>
<dbReference type="AlphaFoldDB" id="A0A2P2NL67"/>
<sequence length="30" mass="3426">MVEEILYSMLLSHPDINCGNNTIIFNDLLC</sequence>
<accession>A0A2P2NL67</accession>
<name>A0A2P2NL67_RHIMU</name>
<protein>
    <submittedName>
        <fullName evidence="1">Uncharacterized protein</fullName>
    </submittedName>
</protein>
<evidence type="ECO:0000313" key="1">
    <source>
        <dbReference type="EMBL" id="MBX43216.1"/>
    </source>
</evidence>
<dbReference type="EMBL" id="GGEC01062732">
    <property type="protein sequence ID" value="MBX43216.1"/>
    <property type="molecule type" value="Transcribed_RNA"/>
</dbReference>
<organism evidence="1">
    <name type="scientific">Rhizophora mucronata</name>
    <name type="common">Asiatic mangrove</name>
    <dbReference type="NCBI Taxonomy" id="61149"/>
    <lineage>
        <taxon>Eukaryota</taxon>
        <taxon>Viridiplantae</taxon>
        <taxon>Streptophyta</taxon>
        <taxon>Embryophyta</taxon>
        <taxon>Tracheophyta</taxon>
        <taxon>Spermatophyta</taxon>
        <taxon>Magnoliopsida</taxon>
        <taxon>eudicotyledons</taxon>
        <taxon>Gunneridae</taxon>
        <taxon>Pentapetalae</taxon>
        <taxon>rosids</taxon>
        <taxon>fabids</taxon>
        <taxon>Malpighiales</taxon>
        <taxon>Rhizophoraceae</taxon>
        <taxon>Rhizophora</taxon>
    </lineage>
</organism>